<dbReference type="GO" id="GO:0003700">
    <property type="term" value="F:DNA-binding transcription factor activity"/>
    <property type="evidence" value="ECO:0007669"/>
    <property type="project" value="TreeGrafter"/>
</dbReference>
<dbReference type="Gene3D" id="1.10.357.10">
    <property type="entry name" value="Tetracycline Repressor, domain 2"/>
    <property type="match status" value="1"/>
</dbReference>
<dbReference type="PANTHER" id="PTHR30055">
    <property type="entry name" value="HTH-TYPE TRANSCRIPTIONAL REGULATOR RUTR"/>
    <property type="match status" value="1"/>
</dbReference>
<dbReference type="InterPro" id="IPR025996">
    <property type="entry name" value="MT1864/Rv1816-like_C"/>
</dbReference>
<dbReference type="InterPro" id="IPR050109">
    <property type="entry name" value="HTH-type_TetR-like_transc_reg"/>
</dbReference>
<evidence type="ECO:0000313" key="8">
    <source>
        <dbReference type="Proteomes" id="UP000638648"/>
    </source>
</evidence>
<dbReference type="RefSeq" id="WP_192753029.1">
    <property type="nucleotide sequence ID" value="NZ_BAABJL010000162.1"/>
</dbReference>
<accession>A0A927MZK1</accession>
<dbReference type="InterPro" id="IPR036271">
    <property type="entry name" value="Tet_transcr_reg_TetR-rel_C_sf"/>
</dbReference>
<dbReference type="PANTHER" id="PTHR30055:SF220">
    <property type="entry name" value="TETR-FAMILY REGULATORY PROTEIN"/>
    <property type="match status" value="1"/>
</dbReference>
<evidence type="ECO:0000256" key="1">
    <source>
        <dbReference type="ARBA" id="ARBA00023015"/>
    </source>
</evidence>
<evidence type="ECO:0000256" key="4">
    <source>
        <dbReference type="PROSITE-ProRule" id="PRU00335"/>
    </source>
</evidence>
<evidence type="ECO:0000259" key="6">
    <source>
        <dbReference type="PROSITE" id="PS50977"/>
    </source>
</evidence>
<dbReference type="SUPFAM" id="SSF46689">
    <property type="entry name" value="Homeodomain-like"/>
    <property type="match status" value="1"/>
</dbReference>
<dbReference type="InterPro" id="IPR001647">
    <property type="entry name" value="HTH_TetR"/>
</dbReference>
<protein>
    <submittedName>
        <fullName evidence="7">AcrR family transcriptional regulator</fullName>
    </submittedName>
</protein>
<dbReference type="GO" id="GO:0000976">
    <property type="term" value="F:transcription cis-regulatory region binding"/>
    <property type="evidence" value="ECO:0007669"/>
    <property type="project" value="TreeGrafter"/>
</dbReference>
<feature type="region of interest" description="Disordered" evidence="5">
    <location>
        <begin position="128"/>
        <end position="149"/>
    </location>
</feature>
<dbReference type="AlphaFoldDB" id="A0A927MZK1"/>
<dbReference type="Proteomes" id="UP000638648">
    <property type="component" value="Unassembled WGS sequence"/>
</dbReference>
<proteinExistence type="predicted"/>
<dbReference type="Pfam" id="PF00440">
    <property type="entry name" value="TetR_N"/>
    <property type="match status" value="1"/>
</dbReference>
<organism evidence="7 8">
    <name type="scientific">Actinopolymorpha pittospori</name>
    <dbReference type="NCBI Taxonomy" id="648752"/>
    <lineage>
        <taxon>Bacteria</taxon>
        <taxon>Bacillati</taxon>
        <taxon>Actinomycetota</taxon>
        <taxon>Actinomycetes</taxon>
        <taxon>Propionibacteriales</taxon>
        <taxon>Actinopolymorphaceae</taxon>
        <taxon>Actinopolymorpha</taxon>
    </lineage>
</organism>
<dbReference type="InterPro" id="IPR009057">
    <property type="entry name" value="Homeodomain-like_sf"/>
</dbReference>
<keyword evidence="3" id="KW-0804">Transcription</keyword>
<dbReference type="Pfam" id="PF13305">
    <property type="entry name" value="TetR_C_33"/>
    <property type="match status" value="1"/>
</dbReference>
<feature type="DNA-binding region" description="H-T-H motif" evidence="4">
    <location>
        <begin position="32"/>
        <end position="51"/>
    </location>
</feature>
<feature type="domain" description="HTH tetR-type" evidence="6">
    <location>
        <begin position="9"/>
        <end position="69"/>
    </location>
</feature>
<comment type="caution">
    <text evidence="7">The sequence shown here is derived from an EMBL/GenBank/DDBJ whole genome shotgun (WGS) entry which is preliminary data.</text>
</comment>
<evidence type="ECO:0000256" key="2">
    <source>
        <dbReference type="ARBA" id="ARBA00023125"/>
    </source>
</evidence>
<evidence type="ECO:0000256" key="5">
    <source>
        <dbReference type="SAM" id="MobiDB-lite"/>
    </source>
</evidence>
<evidence type="ECO:0000256" key="3">
    <source>
        <dbReference type="ARBA" id="ARBA00023163"/>
    </source>
</evidence>
<keyword evidence="8" id="KW-1185">Reference proteome</keyword>
<gene>
    <name evidence="7" type="ORF">HEB94_006307</name>
</gene>
<name>A0A927MZK1_9ACTN</name>
<dbReference type="PROSITE" id="PS50977">
    <property type="entry name" value="HTH_TETR_2"/>
    <property type="match status" value="1"/>
</dbReference>
<evidence type="ECO:0000313" key="7">
    <source>
        <dbReference type="EMBL" id="MBE1609459.1"/>
    </source>
</evidence>
<dbReference type="SUPFAM" id="SSF48498">
    <property type="entry name" value="Tetracyclin repressor-like, C-terminal domain"/>
    <property type="match status" value="1"/>
</dbReference>
<keyword evidence="2 4" id="KW-0238">DNA-binding</keyword>
<reference evidence="7" key="1">
    <citation type="submission" date="2020-10" db="EMBL/GenBank/DDBJ databases">
        <title>Sequencing the genomes of 1000 actinobacteria strains.</title>
        <authorList>
            <person name="Klenk H.-P."/>
        </authorList>
    </citation>
    <scope>NUCLEOTIDE SEQUENCE</scope>
    <source>
        <strain evidence="7">DSM 45354</strain>
    </source>
</reference>
<sequence>MASHSYHHGDLRRALLQVALEAIEEHGPTALSLRDLARRAGVSHAAPAHHFGDKPGLLTALAAQGYDLLAEEVTSAYETSGSLADAGAGYVRFAVDHRAHFEVMFRPDLYDIDDEELVAARERAARSLRRSVSGAGGQPPDPPTSDPASLAAWSLAHGFAALLVTGNVTAADPTETFRQVAAAFPLGSAAVEAPSAQASIRASSSS</sequence>
<keyword evidence="1" id="KW-0805">Transcription regulation</keyword>
<dbReference type="EMBL" id="JADBEM010000001">
    <property type="protein sequence ID" value="MBE1609459.1"/>
    <property type="molecule type" value="Genomic_DNA"/>
</dbReference>